<gene>
    <name evidence="6" type="ORF">RIMI_LOCUS17732472</name>
</gene>
<evidence type="ECO:0000259" key="5">
    <source>
        <dbReference type="PROSITE" id="PS50026"/>
    </source>
</evidence>
<reference evidence="6" key="1">
    <citation type="submission" date="2023-07" db="EMBL/GenBank/DDBJ databases">
        <authorList>
            <person name="Stuckert A."/>
        </authorList>
    </citation>
    <scope>NUCLEOTIDE SEQUENCE</scope>
</reference>
<dbReference type="Pfam" id="PF23106">
    <property type="entry name" value="EGF_Teneurin"/>
    <property type="match status" value="1"/>
</dbReference>
<dbReference type="PROSITE" id="PS01186">
    <property type="entry name" value="EGF_2"/>
    <property type="match status" value="1"/>
</dbReference>
<dbReference type="PROSITE" id="PS00022">
    <property type="entry name" value="EGF_1"/>
    <property type="match status" value="1"/>
</dbReference>
<dbReference type="SUPFAM" id="SSF57196">
    <property type="entry name" value="EGF/Laminin"/>
    <property type="match status" value="1"/>
</dbReference>
<keyword evidence="3 4" id="KW-1015">Disulfide bond</keyword>
<dbReference type="InterPro" id="IPR000742">
    <property type="entry name" value="EGF"/>
</dbReference>
<protein>
    <recommendedName>
        <fullName evidence="5">EGF-like domain-containing protein</fullName>
    </recommendedName>
</protein>
<comment type="caution">
    <text evidence="4">Lacks conserved residue(s) required for the propagation of feature annotation.</text>
</comment>
<evidence type="ECO:0000256" key="2">
    <source>
        <dbReference type="ARBA" id="ARBA00022737"/>
    </source>
</evidence>
<evidence type="ECO:0000313" key="6">
    <source>
        <dbReference type="EMBL" id="CAJ0961405.1"/>
    </source>
</evidence>
<evidence type="ECO:0000313" key="7">
    <source>
        <dbReference type="Proteomes" id="UP001176940"/>
    </source>
</evidence>
<sequence>MYSRHKVLSPVVLVGTFCSYGSTVNSHEEGCPGLCNSNGRCTLDQNGWHCMCQPGWRGAGCDVAMETLCTDSKDNEGDGLIDCVDPDCCLQSACQNQPYCRGLPDPQDIISQSQQSPSQQAARSFYDRISFLIGPDSTHVIPGDNPFNKR</sequence>
<keyword evidence="2" id="KW-0677">Repeat</keyword>
<dbReference type="Proteomes" id="UP001176940">
    <property type="component" value="Unassembled WGS sequence"/>
</dbReference>
<evidence type="ECO:0000256" key="4">
    <source>
        <dbReference type="PROSITE-ProRule" id="PRU00076"/>
    </source>
</evidence>
<dbReference type="PANTHER" id="PTHR11219">
    <property type="entry name" value="TENEURIN AND N-ACETYLGLUCOSAMINE-1-PHOSPHODIESTER ALPHA-N-ACETYLGLUCOSAMINIDASE"/>
    <property type="match status" value="1"/>
</dbReference>
<keyword evidence="1 4" id="KW-0245">EGF-like domain</keyword>
<name>A0ABN9M808_9NEOB</name>
<feature type="domain" description="EGF-like" evidence="5">
    <location>
        <begin position="27"/>
        <end position="62"/>
    </location>
</feature>
<dbReference type="EMBL" id="CAUEEQ010052439">
    <property type="protein sequence ID" value="CAJ0961405.1"/>
    <property type="molecule type" value="Genomic_DNA"/>
</dbReference>
<organism evidence="6 7">
    <name type="scientific">Ranitomeya imitator</name>
    <name type="common">mimic poison frog</name>
    <dbReference type="NCBI Taxonomy" id="111125"/>
    <lineage>
        <taxon>Eukaryota</taxon>
        <taxon>Metazoa</taxon>
        <taxon>Chordata</taxon>
        <taxon>Craniata</taxon>
        <taxon>Vertebrata</taxon>
        <taxon>Euteleostomi</taxon>
        <taxon>Amphibia</taxon>
        <taxon>Batrachia</taxon>
        <taxon>Anura</taxon>
        <taxon>Neobatrachia</taxon>
        <taxon>Hyloidea</taxon>
        <taxon>Dendrobatidae</taxon>
        <taxon>Dendrobatinae</taxon>
        <taxon>Ranitomeya</taxon>
    </lineage>
</organism>
<dbReference type="PROSITE" id="PS50026">
    <property type="entry name" value="EGF_3"/>
    <property type="match status" value="1"/>
</dbReference>
<proteinExistence type="predicted"/>
<dbReference type="Gene3D" id="2.10.25.10">
    <property type="entry name" value="Laminin"/>
    <property type="match status" value="1"/>
</dbReference>
<dbReference type="PANTHER" id="PTHR11219:SF65">
    <property type="entry name" value="TENEURIN-3"/>
    <property type="match status" value="1"/>
</dbReference>
<feature type="disulfide bond" evidence="4">
    <location>
        <begin position="31"/>
        <end position="41"/>
    </location>
</feature>
<evidence type="ECO:0000256" key="3">
    <source>
        <dbReference type="ARBA" id="ARBA00023157"/>
    </source>
</evidence>
<evidence type="ECO:0000256" key="1">
    <source>
        <dbReference type="ARBA" id="ARBA00022536"/>
    </source>
</evidence>
<feature type="disulfide bond" evidence="4">
    <location>
        <begin position="52"/>
        <end position="61"/>
    </location>
</feature>
<dbReference type="InterPro" id="IPR051216">
    <property type="entry name" value="Teneurin"/>
</dbReference>
<accession>A0ABN9M808</accession>
<comment type="caution">
    <text evidence="6">The sequence shown here is derived from an EMBL/GenBank/DDBJ whole genome shotgun (WGS) entry which is preliminary data.</text>
</comment>
<keyword evidence="7" id="KW-1185">Reference proteome</keyword>